<organism evidence="2 3">
    <name type="scientific">Trichonephila inaurata madagascariensis</name>
    <dbReference type="NCBI Taxonomy" id="2747483"/>
    <lineage>
        <taxon>Eukaryota</taxon>
        <taxon>Metazoa</taxon>
        <taxon>Ecdysozoa</taxon>
        <taxon>Arthropoda</taxon>
        <taxon>Chelicerata</taxon>
        <taxon>Arachnida</taxon>
        <taxon>Araneae</taxon>
        <taxon>Araneomorphae</taxon>
        <taxon>Entelegynae</taxon>
        <taxon>Araneoidea</taxon>
        <taxon>Nephilidae</taxon>
        <taxon>Trichonephila</taxon>
        <taxon>Trichonephila inaurata</taxon>
    </lineage>
</organism>
<dbReference type="Proteomes" id="UP000886998">
    <property type="component" value="Unassembled WGS sequence"/>
</dbReference>
<sequence>MENQLVLLKDPNPKPLDWPMGRILEVFPGSDGLVRVVNVKTSSGSPGRWICCCSLLLSYPGNVVVDHFCFWYSCCLTLLTLRCGCYTEVLGFFWLELVLLVSSSHWLVGTPPLHLFLVANCSR</sequence>
<accession>A0A8X6Y0F0</accession>
<dbReference type="AlphaFoldDB" id="A0A8X6Y0F0"/>
<name>A0A8X6Y0F0_9ARAC</name>
<gene>
    <name evidence="2" type="ORF">TNIN_396661</name>
</gene>
<dbReference type="EMBL" id="BMAV01014913">
    <property type="protein sequence ID" value="GFY63730.1"/>
    <property type="molecule type" value="Genomic_DNA"/>
</dbReference>
<dbReference type="Pfam" id="PF18701">
    <property type="entry name" value="DUF5641"/>
    <property type="match status" value="1"/>
</dbReference>
<feature type="domain" description="DUF5641" evidence="1">
    <location>
        <begin position="2"/>
        <end position="50"/>
    </location>
</feature>
<proteinExistence type="predicted"/>
<evidence type="ECO:0000313" key="2">
    <source>
        <dbReference type="EMBL" id="GFY63730.1"/>
    </source>
</evidence>
<reference evidence="2" key="1">
    <citation type="submission" date="2020-08" db="EMBL/GenBank/DDBJ databases">
        <title>Multicomponent nature underlies the extraordinary mechanical properties of spider dragline silk.</title>
        <authorList>
            <person name="Kono N."/>
            <person name="Nakamura H."/>
            <person name="Mori M."/>
            <person name="Yoshida Y."/>
            <person name="Ohtoshi R."/>
            <person name="Malay A.D."/>
            <person name="Moran D.A.P."/>
            <person name="Tomita M."/>
            <person name="Numata K."/>
            <person name="Arakawa K."/>
        </authorList>
    </citation>
    <scope>NUCLEOTIDE SEQUENCE</scope>
</reference>
<protein>
    <recommendedName>
        <fullName evidence="1">DUF5641 domain-containing protein</fullName>
    </recommendedName>
</protein>
<comment type="caution">
    <text evidence="2">The sequence shown here is derived from an EMBL/GenBank/DDBJ whole genome shotgun (WGS) entry which is preliminary data.</text>
</comment>
<keyword evidence="3" id="KW-1185">Reference proteome</keyword>
<dbReference type="InterPro" id="IPR040676">
    <property type="entry name" value="DUF5641"/>
</dbReference>
<evidence type="ECO:0000313" key="3">
    <source>
        <dbReference type="Proteomes" id="UP000886998"/>
    </source>
</evidence>
<dbReference type="OrthoDB" id="6760226at2759"/>
<evidence type="ECO:0000259" key="1">
    <source>
        <dbReference type="Pfam" id="PF18701"/>
    </source>
</evidence>